<organism evidence="4 5">
    <name type="scientific">Acyrthosiphon pisum</name>
    <name type="common">Pea aphid</name>
    <dbReference type="NCBI Taxonomy" id="7029"/>
    <lineage>
        <taxon>Eukaryota</taxon>
        <taxon>Metazoa</taxon>
        <taxon>Ecdysozoa</taxon>
        <taxon>Arthropoda</taxon>
        <taxon>Hexapoda</taxon>
        <taxon>Insecta</taxon>
        <taxon>Pterygota</taxon>
        <taxon>Neoptera</taxon>
        <taxon>Paraneoptera</taxon>
        <taxon>Hemiptera</taxon>
        <taxon>Sternorrhyncha</taxon>
        <taxon>Aphidomorpha</taxon>
        <taxon>Aphidoidea</taxon>
        <taxon>Aphididae</taxon>
        <taxon>Macrosiphini</taxon>
        <taxon>Acyrthosiphon</taxon>
    </lineage>
</organism>
<keyword evidence="1" id="KW-0175">Coiled coil</keyword>
<dbReference type="InterPro" id="IPR035445">
    <property type="entry name" value="GYF-like_dom_sf"/>
</dbReference>
<feature type="region of interest" description="Disordered" evidence="2">
    <location>
        <begin position="838"/>
        <end position="891"/>
    </location>
</feature>
<dbReference type="AlphaFoldDB" id="A0A8R2H6K0"/>
<dbReference type="CDD" id="cd00072">
    <property type="entry name" value="GYF"/>
    <property type="match status" value="1"/>
</dbReference>
<dbReference type="Gene3D" id="3.30.1490.40">
    <property type="match status" value="1"/>
</dbReference>
<sequence>MTDSIKFGPEWLRNMSQGISKPQLAEHRYGREEMLALFDISSCNIPPESLKELSMVYNDKPQNPLSLQQMSEEETRLWNRGINSDTIIRASVRTTGGRGTTNIEVRGGSTSARGRGGRGGYYYNTTRPGYEEGPEGGGSPMNRGPHRPFERLNSNERNMNRNGEFTNDWRGRDESNWWRKNRGGAHQGQSDESNGRWGRTRSDSYNNDRWPAGRPTSKYDEDEGWDRGESRWSNTATTHERRKLDWGETLPEWAVDNPGEKGGSFDSSGAFHDNHYVEEHHYNIGDELSREEGREYEEDNDNGDTSVNNIESSNISPIDDKQLNGREKEEVVSSSISTSPSHNEEVISSPERFKSMRQQHQHKINSQITQEVFIQNEPVMITHPEPVRIQQIPDIPVIHSKSSPAIPLMSDCQPNKMENIKNLREMPGIGSHIDSTNINPIHRSTSLNANAHHRIDTLDAEAESMVSRLTSDNFKIGPSSHSPLAPLTNNKWYYRDPQGEVQGPFLTTEMAEWYSLGYFHDNMLMVKRACDEHFYSLGDLVRLKGNVPFSDTPFSEHEVKISSRIGVQPPPTHSPYTMNESLVLQQQQQQYQYRQLFLKQRELAIQSAVHQLSQSERWNTLSPIEQQQLIMHHIRNVEANTAIPPMFAPPILQQPQQTPNIHPMNQPPNNNLMVMLSHMQQQQQQHFNHQIDPKHIHSIPPSQPMTQQLDPLHSLVQSMGGLKTSTPPPVNSSHHHQNSNIIRPSSAQPESNPISDLLRQLGAPQDKPLKITETSVWGMDFSGPDSKPKMNGPVGISGWQAGSSNETSQQTPGVLWGSGEYTKIIGADHKAIEETIKEEARRSQEARKQEIKQNEQIKKREAEKSRLQKELKKKQELEKAQLEEERKKEEARRIKEHEKKLKEDAEKKRIEKKKLEEEQMKKREYEKKIKEEKEKRLSEEKKKEEEKRLLEEEKKRTSTHMCCFHFTYLQCTKIPQHLGKNLICKKKKEPQTVAHNGIEASAPWAATDKKKQVQVKSMAEIQAEEQKREQLMKQKERERAEREISMVAIEQAKQEKARSAVKMQSWSTVITKNVPQSIPMANNSVWGSSNQMNTDKPMVQKSNKTPAVTVNNKTNVKNVAKTVNQTVQQTNAMKKAIESRGENNNCTDEFSQWCCKHLATLNKNTIDIPTFVTFLKDVESEYEVKDYIQSYLGDNKEVREFSKQFFDKRLKIQNKQRSSDFVEMKSKNKKRNKMVPLDNKVLGFNVVASERINVGELDLGE</sequence>
<evidence type="ECO:0000259" key="3">
    <source>
        <dbReference type="PROSITE" id="PS50829"/>
    </source>
</evidence>
<dbReference type="KEGG" id="api:100164125"/>
<dbReference type="InterPro" id="IPR003169">
    <property type="entry name" value="GYF"/>
</dbReference>
<dbReference type="InterPro" id="IPR051640">
    <property type="entry name" value="GRB10-interact_GYF"/>
</dbReference>
<dbReference type="RefSeq" id="XP_016658203.1">
    <property type="nucleotide sequence ID" value="XM_016802714.2"/>
</dbReference>
<proteinExistence type="predicted"/>
<dbReference type="Pfam" id="PF02213">
    <property type="entry name" value="GYF"/>
    <property type="match status" value="1"/>
</dbReference>
<feature type="region of interest" description="Disordered" evidence="2">
    <location>
        <begin position="98"/>
        <end position="241"/>
    </location>
</feature>
<reference evidence="5" key="1">
    <citation type="submission" date="2010-06" db="EMBL/GenBank/DDBJ databases">
        <authorList>
            <person name="Jiang H."/>
            <person name="Abraham K."/>
            <person name="Ali S."/>
            <person name="Alsbrooks S.L."/>
            <person name="Anim B.N."/>
            <person name="Anosike U.S."/>
            <person name="Attaway T."/>
            <person name="Bandaranaike D.P."/>
            <person name="Battles P.K."/>
            <person name="Bell S.N."/>
            <person name="Bell A.V."/>
            <person name="Beltran B."/>
            <person name="Bickham C."/>
            <person name="Bustamante Y."/>
            <person name="Caleb T."/>
            <person name="Canada A."/>
            <person name="Cardenas V."/>
            <person name="Carter K."/>
            <person name="Chacko J."/>
            <person name="Chandrabose M.N."/>
            <person name="Chavez D."/>
            <person name="Chavez A."/>
            <person name="Chen L."/>
            <person name="Chu H.-S."/>
            <person name="Claassen K.J."/>
            <person name="Cockrell R."/>
            <person name="Collins M."/>
            <person name="Cooper J.A."/>
            <person name="Cree A."/>
            <person name="Curry S.M."/>
            <person name="Da Y."/>
            <person name="Dao M.D."/>
            <person name="Das B."/>
            <person name="Davila M.-L."/>
            <person name="Davy-Carroll L."/>
            <person name="Denson S."/>
            <person name="Dinh H."/>
            <person name="Ebong V.E."/>
            <person name="Edwards J.R."/>
            <person name="Egan A."/>
            <person name="El-Daye J."/>
            <person name="Escobedo L."/>
            <person name="Fernandez S."/>
            <person name="Fernando P.R."/>
            <person name="Flagg N."/>
            <person name="Forbes L.D."/>
            <person name="Fowler R.G."/>
            <person name="Fu Q."/>
            <person name="Gabisi R.A."/>
            <person name="Ganer J."/>
            <person name="Garbino Pronczuk A."/>
            <person name="Garcia R.M."/>
            <person name="Garner T."/>
            <person name="Garrett T.E."/>
            <person name="Gonzalez D.A."/>
            <person name="Hamid H."/>
            <person name="Hawkins E.S."/>
            <person name="Hirani K."/>
            <person name="Hogues M.E."/>
            <person name="Hollins B."/>
            <person name="Hsiao C.-H."/>
            <person name="Jabil R."/>
            <person name="James M.L."/>
            <person name="Jhangiani S.N."/>
            <person name="Johnson B."/>
            <person name="Johnson Q."/>
            <person name="Joshi V."/>
            <person name="Kalu J.B."/>
            <person name="Kam C."/>
            <person name="Kashfia A."/>
            <person name="Keebler J."/>
            <person name="Kisamo H."/>
            <person name="Kovar C.L."/>
            <person name="Lago L.A."/>
            <person name="Lai C.-Y."/>
            <person name="Laidlaw J."/>
            <person name="Lara F."/>
            <person name="Le T.-K."/>
            <person name="Lee S.L."/>
            <person name="Legall F.H."/>
            <person name="Lemon S.J."/>
            <person name="Lewis L.R."/>
            <person name="Li B."/>
            <person name="Liu Y."/>
            <person name="Liu Y.-S."/>
            <person name="Lopez J."/>
            <person name="Lozado R.J."/>
            <person name="Lu J."/>
            <person name="Madu R.C."/>
            <person name="Maheshwari M."/>
            <person name="Maheshwari R."/>
            <person name="Malloy K."/>
            <person name="Martinez E."/>
            <person name="Mathew T."/>
            <person name="Mercado I.C."/>
            <person name="Mercado C."/>
            <person name="Meyer B."/>
            <person name="Montgomery K."/>
            <person name="Morgan M.B."/>
            <person name="Munidasa M."/>
            <person name="Nazareth L.V."/>
            <person name="Nelson J."/>
            <person name="Ng B.M."/>
            <person name="Nguyen N.B."/>
            <person name="Nguyen P.Q."/>
            <person name="Nguyen T."/>
            <person name="Obregon M."/>
            <person name="Okwuonu G.O."/>
            <person name="Onwere C.G."/>
            <person name="Orozco G."/>
            <person name="Parra A."/>
            <person name="Patel S."/>
            <person name="Patil S."/>
            <person name="Perez A."/>
            <person name="Perez Y."/>
            <person name="Pham C."/>
            <person name="Primus E.L."/>
            <person name="Pu L.-L."/>
            <person name="Puazo M."/>
            <person name="Qin X."/>
            <person name="Quiroz J.B."/>
            <person name="Reese J."/>
            <person name="Richards S."/>
            <person name="Rives C.M."/>
            <person name="Robberts R."/>
            <person name="Ruiz S.J."/>
            <person name="Ruiz M.J."/>
            <person name="Santibanez J."/>
            <person name="Schneider B.W."/>
            <person name="Sisson I."/>
            <person name="Smith M."/>
            <person name="Sodergren E."/>
            <person name="Song X.-Z."/>
            <person name="Song B.B."/>
            <person name="Summersgill H."/>
            <person name="Thelus R."/>
            <person name="Thornton R.D."/>
            <person name="Trejos Z.Y."/>
            <person name="Usmani K."/>
            <person name="Vattathil S."/>
            <person name="Villasana D."/>
            <person name="Walker D.L."/>
            <person name="Wang S."/>
            <person name="Wang K."/>
            <person name="White C.S."/>
            <person name="Williams A.C."/>
            <person name="Williamson J."/>
            <person name="Wilson K."/>
            <person name="Woghiren I.O."/>
            <person name="Woodworth J.R."/>
            <person name="Worley K.C."/>
            <person name="Wright R.A."/>
            <person name="Wu W."/>
            <person name="Young L."/>
            <person name="Zhang L."/>
            <person name="Zhang J."/>
            <person name="Zhu Y."/>
            <person name="Muzny D.M."/>
            <person name="Weinstock G."/>
            <person name="Gibbs R.A."/>
        </authorList>
    </citation>
    <scope>NUCLEOTIDE SEQUENCE [LARGE SCALE GENOMIC DNA]</scope>
    <source>
        <strain evidence="5">LSR1</strain>
    </source>
</reference>
<reference evidence="4" key="2">
    <citation type="submission" date="2022-06" db="UniProtKB">
        <authorList>
            <consortium name="EnsemblMetazoa"/>
        </authorList>
    </citation>
    <scope>IDENTIFICATION</scope>
</reference>
<feature type="domain" description="GYF" evidence="3">
    <location>
        <begin position="489"/>
        <end position="538"/>
    </location>
</feature>
<evidence type="ECO:0000256" key="1">
    <source>
        <dbReference type="SAM" id="Coils"/>
    </source>
</evidence>
<dbReference type="SUPFAM" id="SSF55277">
    <property type="entry name" value="GYF domain"/>
    <property type="match status" value="1"/>
</dbReference>
<dbReference type="EnsemblMetazoa" id="XM_016802714.2">
    <property type="protein sequence ID" value="XP_016658203.1"/>
    <property type="gene ID" value="LOC100164125"/>
</dbReference>
<feature type="compositionally biased region" description="Basic and acidic residues" evidence="2">
    <location>
        <begin position="318"/>
        <end position="331"/>
    </location>
</feature>
<feature type="compositionally biased region" description="Polar residues" evidence="2">
    <location>
        <begin position="800"/>
        <end position="812"/>
    </location>
</feature>
<keyword evidence="5" id="KW-1185">Reference proteome</keyword>
<feature type="coiled-coil region" evidence="1">
    <location>
        <begin position="1018"/>
        <end position="1055"/>
    </location>
</feature>
<feature type="region of interest" description="Disordered" evidence="2">
    <location>
        <begin position="718"/>
        <end position="754"/>
    </location>
</feature>
<dbReference type="PROSITE" id="PS50829">
    <property type="entry name" value="GYF"/>
    <property type="match status" value="1"/>
</dbReference>
<evidence type="ECO:0000256" key="2">
    <source>
        <dbReference type="SAM" id="MobiDB-lite"/>
    </source>
</evidence>
<protein>
    <recommendedName>
        <fullName evidence="3">GYF domain-containing protein</fullName>
    </recommendedName>
</protein>
<dbReference type="GeneID" id="100164125"/>
<feature type="compositionally biased region" description="Basic and acidic residues" evidence="2">
    <location>
        <begin position="167"/>
        <end position="177"/>
    </location>
</feature>
<feature type="compositionally biased region" description="Polar residues" evidence="2">
    <location>
        <begin position="738"/>
        <end position="754"/>
    </location>
</feature>
<feature type="region of interest" description="Disordered" evidence="2">
    <location>
        <begin position="291"/>
        <end position="346"/>
    </location>
</feature>
<dbReference type="OrthoDB" id="48509at2759"/>
<feature type="compositionally biased region" description="Low complexity" evidence="2">
    <location>
        <begin position="332"/>
        <end position="341"/>
    </location>
</feature>
<dbReference type="PANTHER" id="PTHR14445">
    <property type="entry name" value="GRB10 INTERACTING GYF PROTEIN"/>
    <property type="match status" value="1"/>
</dbReference>
<dbReference type="Proteomes" id="UP000007819">
    <property type="component" value="Chromosome A2"/>
</dbReference>
<accession>A0A8R2H6K0</accession>
<name>A0A8R2H6K0_ACYPI</name>
<dbReference type="GO" id="GO:0005829">
    <property type="term" value="C:cytosol"/>
    <property type="evidence" value="ECO:0007669"/>
    <property type="project" value="TreeGrafter"/>
</dbReference>
<feature type="compositionally biased region" description="Polar residues" evidence="2">
    <location>
        <begin position="155"/>
        <end position="165"/>
    </location>
</feature>
<evidence type="ECO:0000313" key="5">
    <source>
        <dbReference type="Proteomes" id="UP000007819"/>
    </source>
</evidence>
<dbReference type="SMART" id="SM00444">
    <property type="entry name" value="GYF"/>
    <property type="match status" value="1"/>
</dbReference>
<evidence type="ECO:0000313" key="4">
    <source>
        <dbReference type="EnsemblMetazoa" id="XP_016658203.1"/>
    </source>
</evidence>
<dbReference type="PANTHER" id="PTHR14445:SF36">
    <property type="entry name" value="FI03272P-RELATED"/>
    <property type="match status" value="1"/>
</dbReference>
<feature type="compositionally biased region" description="Polar residues" evidence="2">
    <location>
        <begin position="305"/>
        <end position="316"/>
    </location>
</feature>
<feature type="region of interest" description="Disordered" evidence="2">
    <location>
        <begin position="782"/>
        <end position="813"/>
    </location>
</feature>